<dbReference type="InterPro" id="IPR038063">
    <property type="entry name" value="Transpep_catalytic_dom"/>
</dbReference>
<sequence length="388" mass="40947">MVVAVAMATMIALAGCQSGDSGASGSGGSGGSGTKAAAAPAEITITPDDGNKKVKTAKKVKVSVAQGTISEVNVATATGKKLKGTLSQDKTEWTSKTALKAAMGYTVAVTAANADGVDAEKTSSFSTLVPDGQVTAYVVPGNGWKVGVGMPVVVELSKSVSQSKRDGVVDALKVDTGDDKVEGAWQWMSATQVWWRPKDYWEPGTDVKVTADLTGVEVQDGVWGKKQKAKSAFTIGDSMISTVDVSGHTMTVRKNGKVIRTIPVTTGKADMATRNGIKVVMSRETSHRMRSSTIGIDEDDPDGYDLVAKYAMRLTYSGEFIHAAPWSSSSQGSANVSHGCTGMTTAAAKWLFDRSKVGDVVIYKNSTRKLEWGNGYTVWNESYSDWKA</sequence>
<evidence type="ECO:0000256" key="4">
    <source>
        <dbReference type="ARBA" id="ARBA00022984"/>
    </source>
</evidence>
<dbReference type="PANTHER" id="PTHR30582:SF2">
    <property type="entry name" value="L,D-TRANSPEPTIDASE YCIB-RELATED"/>
    <property type="match status" value="1"/>
</dbReference>
<evidence type="ECO:0000313" key="9">
    <source>
        <dbReference type="EMBL" id="GAA3625928.1"/>
    </source>
</evidence>
<keyword evidence="2" id="KW-0808">Transferase</keyword>
<protein>
    <submittedName>
        <fullName evidence="9">Ig-like domain-containing protein</fullName>
    </submittedName>
</protein>
<dbReference type="EMBL" id="BAAAZO010000009">
    <property type="protein sequence ID" value="GAA3625928.1"/>
    <property type="molecule type" value="Genomic_DNA"/>
</dbReference>
<dbReference type="InterPro" id="IPR005490">
    <property type="entry name" value="LD_TPept_cat_dom"/>
</dbReference>
<keyword evidence="4 7" id="KW-0573">Peptidoglycan synthesis</keyword>
<evidence type="ECO:0000313" key="10">
    <source>
        <dbReference type="Proteomes" id="UP001501074"/>
    </source>
</evidence>
<feature type="active site" description="Nucleophile" evidence="7">
    <location>
        <position position="340"/>
    </location>
</feature>
<dbReference type="Gene3D" id="2.60.40.3710">
    <property type="match status" value="1"/>
</dbReference>
<gene>
    <name evidence="9" type="ORF">GCM10022223_48910</name>
</gene>
<reference evidence="10" key="1">
    <citation type="journal article" date="2019" name="Int. J. Syst. Evol. Microbiol.">
        <title>The Global Catalogue of Microorganisms (GCM) 10K type strain sequencing project: providing services to taxonomists for standard genome sequencing and annotation.</title>
        <authorList>
            <consortium name="The Broad Institute Genomics Platform"/>
            <consortium name="The Broad Institute Genome Sequencing Center for Infectious Disease"/>
            <person name="Wu L."/>
            <person name="Ma J."/>
        </authorList>
    </citation>
    <scope>NUCLEOTIDE SEQUENCE [LARGE SCALE GENOMIC DNA]</scope>
    <source>
        <strain evidence="10">JCM 16902</strain>
    </source>
</reference>
<evidence type="ECO:0000256" key="5">
    <source>
        <dbReference type="ARBA" id="ARBA00023315"/>
    </source>
</evidence>
<evidence type="ECO:0000256" key="7">
    <source>
        <dbReference type="PROSITE-ProRule" id="PRU01373"/>
    </source>
</evidence>
<dbReference type="Gene3D" id="2.60.40.3780">
    <property type="match status" value="1"/>
</dbReference>
<dbReference type="InterPro" id="IPR041280">
    <property type="entry name" value="Big_10"/>
</dbReference>
<accession>A0ABP7A6N7</accession>
<proteinExistence type="predicted"/>
<comment type="caution">
    <text evidence="9">The sequence shown here is derived from an EMBL/GenBank/DDBJ whole genome shotgun (WGS) entry which is preliminary data.</text>
</comment>
<dbReference type="InterPro" id="IPR050979">
    <property type="entry name" value="LD-transpeptidase"/>
</dbReference>
<dbReference type="Gene3D" id="2.40.440.10">
    <property type="entry name" value="L,D-transpeptidase catalytic domain-like"/>
    <property type="match status" value="1"/>
</dbReference>
<dbReference type="PANTHER" id="PTHR30582">
    <property type="entry name" value="L,D-TRANSPEPTIDASE"/>
    <property type="match status" value="1"/>
</dbReference>
<keyword evidence="10" id="KW-1185">Reference proteome</keyword>
<evidence type="ECO:0000256" key="2">
    <source>
        <dbReference type="ARBA" id="ARBA00022679"/>
    </source>
</evidence>
<evidence type="ECO:0000256" key="3">
    <source>
        <dbReference type="ARBA" id="ARBA00022960"/>
    </source>
</evidence>
<feature type="domain" description="L,D-TPase catalytic" evidence="8">
    <location>
        <begin position="239"/>
        <end position="364"/>
    </location>
</feature>
<dbReference type="Proteomes" id="UP001501074">
    <property type="component" value="Unassembled WGS sequence"/>
</dbReference>
<organism evidence="9 10">
    <name type="scientific">Kineosporia mesophila</name>
    <dbReference type="NCBI Taxonomy" id="566012"/>
    <lineage>
        <taxon>Bacteria</taxon>
        <taxon>Bacillati</taxon>
        <taxon>Actinomycetota</taxon>
        <taxon>Actinomycetes</taxon>
        <taxon>Kineosporiales</taxon>
        <taxon>Kineosporiaceae</taxon>
        <taxon>Kineosporia</taxon>
    </lineage>
</organism>
<dbReference type="CDD" id="cd16913">
    <property type="entry name" value="YkuD_like"/>
    <property type="match status" value="1"/>
</dbReference>
<evidence type="ECO:0000256" key="1">
    <source>
        <dbReference type="ARBA" id="ARBA00004752"/>
    </source>
</evidence>
<dbReference type="Pfam" id="PF03734">
    <property type="entry name" value="YkuD"/>
    <property type="match status" value="1"/>
</dbReference>
<comment type="pathway">
    <text evidence="1 7">Cell wall biogenesis; peptidoglycan biosynthesis.</text>
</comment>
<dbReference type="Pfam" id="PF17964">
    <property type="entry name" value="Big_10"/>
    <property type="match status" value="1"/>
</dbReference>
<evidence type="ECO:0000256" key="6">
    <source>
        <dbReference type="ARBA" id="ARBA00023316"/>
    </source>
</evidence>
<name>A0ABP7A6N7_9ACTN</name>
<evidence type="ECO:0000259" key="8">
    <source>
        <dbReference type="PROSITE" id="PS52029"/>
    </source>
</evidence>
<keyword evidence="5" id="KW-0012">Acyltransferase</keyword>
<keyword evidence="6 7" id="KW-0961">Cell wall biogenesis/degradation</keyword>
<dbReference type="SUPFAM" id="SSF141523">
    <property type="entry name" value="L,D-transpeptidase catalytic domain-like"/>
    <property type="match status" value="1"/>
</dbReference>
<dbReference type="PROSITE" id="PS52029">
    <property type="entry name" value="LD_TPASE"/>
    <property type="match status" value="1"/>
</dbReference>
<feature type="active site" description="Proton donor/acceptor" evidence="7">
    <location>
        <position position="322"/>
    </location>
</feature>
<keyword evidence="3 7" id="KW-0133">Cell shape</keyword>
<dbReference type="RefSeq" id="WP_231484727.1">
    <property type="nucleotide sequence ID" value="NZ_BAAAZO010000009.1"/>
</dbReference>